<organism evidence="2 3">
    <name type="scientific">Nocardioides flavus</name>
    <name type="common">ex Wang et al. 2016</name>
    <dbReference type="NCBI Taxonomy" id="2058780"/>
    <lineage>
        <taxon>Bacteria</taxon>
        <taxon>Bacillati</taxon>
        <taxon>Actinomycetota</taxon>
        <taxon>Actinomycetes</taxon>
        <taxon>Propionibacteriales</taxon>
        <taxon>Nocardioidaceae</taxon>
        <taxon>Nocardioides</taxon>
    </lineage>
</organism>
<reference evidence="3" key="1">
    <citation type="journal article" date="2019" name="Int. J. Syst. Evol. Microbiol.">
        <title>The Global Catalogue of Microorganisms (GCM) 10K type strain sequencing project: providing services to taxonomists for standard genome sequencing and annotation.</title>
        <authorList>
            <consortium name="The Broad Institute Genomics Platform"/>
            <consortium name="The Broad Institute Genome Sequencing Center for Infectious Disease"/>
            <person name="Wu L."/>
            <person name="Ma J."/>
        </authorList>
    </citation>
    <scope>NUCLEOTIDE SEQUENCE [LARGE SCALE GENOMIC DNA]</scope>
    <source>
        <strain evidence="3">CGMCC 1.12791</strain>
    </source>
</reference>
<feature type="region of interest" description="Disordered" evidence="1">
    <location>
        <begin position="1"/>
        <end position="72"/>
    </location>
</feature>
<dbReference type="EMBL" id="BNAD01000010">
    <property type="protein sequence ID" value="GHE18382.1"/>
    <property type="molecule type" value="Genomic_DNA"/>
</dbReference>
<protein>
    <submittedName>
        <fullName evidence="2">Uncharacterized protein</fullName>
    </submittedName>
</protein>
<name>A0ABQ3HNY8_9ACTN</name>
<accession>A0ABQ3HNY8</accession>
<keyword evidence="3" id="KW-1185">Reference proteome</keyword>
<proteinExistence type="predicted"/>
<dbReference type="Proteomes" id="UP000597341">
    <property type="component" value="Unassembled WGS sequence"/>
</dbReference>
<sequence length="109" mass="11691">MRQRVHGGPSDRPDLNQAAVPQARQMLGDGGLGKAKMRGQVYDAMLSKREVPKDAEPRGVSEPTEEACGNRESSGAVLIGHNLCHRHIPMLAQTGNVVKASRDGMPTHA</sequence>
<evidence type="ECO:0000256" key="1">
    <source>
        <dbReference type="SAM" id="MobiDB-lite"/>
    </source>
</evidence>
<evidence type="ECO:0000313" key="2">
    <source>
        <dbReference type="EMBL" id="GHE18382.1"/>
    </source>
</evidence>
<evidence type="ECO:0000313" key="3">
    <source>
        <dbReference type="Proteomes" id="UP000597341"/>
    </source>
</evidence>
<feature type="compositionally biased region" description="Basic and acidic residues" evidence="1">
    <location>
        <begin position="46"/>
        <end position="59"/>
    </location>
</feature>
<gene>
    <name evidence="2" type="ORF">GCM10011376_29920</name>
</gene>
<comment type="caution">
    <text evidence="2">The sequence shown here is derived from an EMBL/GenBank/DDBJ whole genome shotgun (WGS) entry which is preliminary data.</text>
</comment>